<evidence type="ECO:0008006" key="4">
    <source>
        <dbReference type="Google" id="ProtNLM"/>
    </source>
</evidence>
<keyword evidence="1" id="KW-0472">Membrane</keyword>
<keyword evidence="1" id="KW-1133">Transmembrane helix</keyword>
<gene>
    <name evidence="2" type="ORF">SAMN04488067_10214</name>
</gene>
<accession>A0A1G7IE71</accession>
<proteinExistence type="predicted"/>
<sequence length="92" mass="9798">MPSDRVHCVDCREPIPADARICPRCRAIQPSPLLDVGVVVAGVFALLFGVVLAVMTVGTSRLLGFLLLVVGFGLAVGGYTRYVDRQAASRAR</sequence>
<feature type="transmembrane region" description="Helical" evidence="1">
    <location>
        <begin position="33"/>
        <end position="56"/>
    </location>
</feature>
<dbReference type="AlphaFoldDB" id="A0A1G7IE71"/>
<organism evidence="2 3">
    <name type="scientific">Halorubrum xinjiangense</name>
    <dbReference type="NCBI Taxonomy" id="261291"/>
    <lineage>
        <taxon>Archaea</taxon>
        <taxon>Methanobacteriati</taxon>
        <taxon>Methanobacteriota</taxon>
        <taxon>Stenosarchaea group</taxon>
        <taxon>Halobacteria</taxon>
        <taxon>Halobacteriales</taxon>
        <taxon>Haloferacaceae</taxon>
        <taxon>Halorubrum</taxon>
    </lineage>
</organism>
<evidence type="ECO:0000256" key="1">
    <source>
        <dbReference type="SAM" id="Phobius"/>
    </source>
</evidence>
<evidence type="ECO:0000313" key="3">
    <source>
        <dbReference type="Proteomes" id="UP000324020"/>
    </source>
</evidence>
<keyword evidence="1" id="KW-0812">Transmembrane</keyword>
<name>A0A1G7IE71_9EURY</name>
<dbReference type="Proteomes" id="UP000324020">
    <property type="component" value="Unassembled WGS sequence"/>
</dbReference>
<reference evidence="2 3" key="1">
    <citation type="submission" date="2016-10" db="EMBL/GenBank/DDBJ databases">
        <authorList>
            <person name="Varghese N."/>
            <person name="Submissions S."/>
        </authorList>
    </citation>
    <scope>NUCLEOTIDE SEQUENCE [LARGE SCALE GENOMIC DNA]</scope>
    <source>
        <strain evidence="2 3">CGMCC 1.3527</strain>
    </source>
</reference>
<dbReference type="OrthoDB" id="329728at2157"/>
<feature type="transmembrane region" description="Helical" evidence="1">
    <location>
        <begin position="62"/>
        <end position="82"/>
    </location>
</feature>
<dbReference type="EMBL" id="FNBO01000002">
    <property type="protein sequence ID" value="SDF11002.1"/>
    <property type="molecule type" value="Genomic_DNA"/>
</dbReference>
<evidence type="ECO:0000313" key="2">
    <source>
        <dbReference type="EMBL" id="SDF11002.1"/>
    </source>
</evidence>
<keyword evidence="3" id="KW-1185">Reference proteome</keyword>
<dbReference type="RefSeq" id="WP_149797565.1">
    <property type="nucleotide sequence ID" value="NZ_FNBO01000002.1"/>
</dbReference>
<protein>
    <recommendedName>
        <fullName evidence="4">Zinc-ribbon domain-containing protein</fullName>
    </recommendedName>
</protein>